<dbReference type="EMBL" id="CP003065">
    <property type="protein sequence ID" value="AEV68142.1"/>
    <property type="molecule type" value="Genomic_DNA"/>
</dbReference>
<keyword evidence="1" id="KW-0812">Transmembrane</keyword>
<feature type="transmembrane region" description="Helical" evidence="1">
    <location>
        <begin position="220"/>
        <end position="239"/>
    </location>
</feature>
<reference evidence="3 4" key="2">
    <citation type="journal article" date="2012" name="Stand. Genomic Sci.">
        <title>Complete Genome Sequence of Clostridium clariflavum DSM 19732.</title>
        <authorList>
            <person name="Izquierdo J.A."/>
            <person name="Goodwin L."/>
            <person name="Davenport K.W."/>
            <person name="Teshima H."/>
            <person name="Bruce D."/>
            <person name="Detter C."/>
            <person name="Tapia R."/>
            <person name="Han S."/>
            <person name="Land M."/>
            <person name="Hauser L."/>
            <person name="Jeffries C.D."/>
            <person name="Han J."/>
            <person name="Pitluck S."/>
            <person name="Nolan M."/>
            <person name="Chen A."/>
            <person name="Huntemann M."/>
            <person name="Mavromatis K."/>
            <person name="Mikhailova N."/>
            <person name="Liolios K."/>
            <person name="Woyke T."/>
            <person name="Lynd L.R."/>
        </authorList>
    </citation>
    <scope>NUCLEOTIDE SEQUENCE [LARGE SCALE GENOMIC DNA]</scope>
    <source>
        <strain evidence="4">DSM 19732 / NBRC 101661 / EBR45</strain>
    </source>
</reference>
<dbReference type="SUPFAM" id="SSF141371">
    <property type="entry name" value="PilZ domain-like"/>
    <property type="match status" value="1"/>
</dbReference>
<dbReference type="RefSeq" id="WP_014254754.1">
    <property type="nucleotide sequence ID" value="NC_016627.1"/>
</dbReference>
<keyword evidence="1" id="KW-0472">Membrane</keyword>
<evidence type="ECO:0000313" key="4">
    <source>
        <dbReference type="Proteomes" id="UP000005435"/>
    </source>
</evidence>
<protein>
    <submittedName>
        <fullName evidence="3">PilZ domain-containing protein</fullName>
    </submittedName>
</protein>
<dbReference type="InterPro" id="IPR009875">
    <property type="entry name" value="PilZ_domain"/>
</dbReference>
<dbReference type="AlphaFoldDB" id="G8M224"/>
<evidence type="ECO:0000259" key="2">
    <source>
        <dbReference type="Pfam" id="PF07238"/>
    </source>
</evidence>
<dbReference type="GO" id="GO:0035438">
    <property type="term" value="F:cyclic-di-GMP binding"/>
    <property type="evidence" value="ECO:0007669"/>
    <property type="project" value="InterPro"/>
</dbReference>
<reference evidence="4" key="1">
    <citation type="submission" date="2011-12" db="EMBL/GenBank/DDBJ databases">
        <title>Complete sequence of Clostridium clariflavum DSM 19732.</title>
        <authorList>
            <consortium name="US DOE Joint Genome Institute"/>
            <person name="Lucas S."/>
            <person name="Han J."/>
            <person name="Lapidus A."/>
            <person name="Cheng J.-F."/>
            <person name="Goodwin L."/>
            <person name="Pitluck S."/>
            <person name="Peters L."/>
            <person name="Teshima H."/>
            <person name="Detter J.C."/>
            <person name="Han C."/>
            <person name="Tapia R."/>
            <person name="Land M."/>
            <person name="Hauser L."/>
            <person name="Kyrpides N."/>
            <person name="Ivanova N."/>
            <person name="Pagani I."/>
            <person name="Kitzmiller T."/>
            <person name="Lynd L."/>
            <person name="Izquierdo J."/>
            <person name="Woyke T."/>
        </authorList>
    </citation>
    <scope>NUCLEOTIDE SEQUENCE [LARGE SCALE GENOMIC DNA]</scope>
    <source>
        <strain evidence="4">DSM 19732 / NBRC 101661 / EBR45</strain>
    </source>
</reference>
<dbReference type="OrthoDB" id="2081927at2"/>
<evidence type="ECO:0000313" key="3">
    <source>
        <dbReference type="EMBL" id="AEV68142.1"/>
    </source>
</evidence>
<dbReference type="KEGG" id="ccl:Clocl_1495"/>
<dbReference type="Proteomes" id="UP000005435">
    <property type="component" value="Chromosome"/>
</dbReference>
<dbReference type="Pfam" id="PF07238">
    <property type="entry name" value="PilZ"/>
    <property type="match status" value="1"/>
</dbReference>
<gene>
    <name evidence="3" type="ordered locus">Clocl_1495</name>
</gene>
<sequence length="243" mass="28326">MFKKNSDSKKSTMFCRVCIDNSQNWIHGIITYINLDKSVAEIFLPAKYFKDFLTEGTKVTVKSMHNNNEILFYGNIMRKVISIRKQAITIQIDKVLNYKNNRKSERFNVNYDCVIKTPDGEYSGKMVDISLNGCMVYTNEPIKEVSDITVKTYLSPEAELTFQTNVLRTKNIKKNRYSYGLELSSIDNENNILLNELIASLVKQKQHIEHEWKVFNRLKYTVYTISVLLVFFIVFYIFASTVV</sequence>
<keyword evidence="4" id="KW-1185">Reference proteome</keyword>
<dbReference type="Gene3D" id="2.40.10.220">
    <property type="entry name" value="predicted glycosyltransferase like domains"/>
    <property type="match status" value="1"/>
</dbReference>
<feature type="domain" description="PilZ" evidence="2">
    <location>
        <begin position="101"/>
        <end position="199"/>
    </location>
</feature>
<dbReference type="eggNOG" id="ENOG5033TF5">
    <property type="taxonomic scope" value="Bacteria"/>
</dbReference>
<keyword evidence="1" id="KW-1133">Transmembrane helix</keyword>
<accession>G8M224</accession>
<dbReference type="HOGENOM" id="CLU_1136528_0_0_9"/>
<name>G8M224_ACECE</name>
<proteinExistence type="predicted"/>
<evidence type="ECO:0000256" key="1">
    <source>
        <dbReference type="SAM" id="Phobius"/>
    </source>
</evidence>
<organism evidence="3 4">
    <name type="scientific">Acetivibrio clariflavus (strain DSM 19732 / NBRC 101661 / EBR45)</name>
    <name type="common">Clostridium clariflavum</name>
    <dbReference type="NCBI Taxonomy" id="720554"/>
    <lineage>
        <taxon>Bacteria</taxon>
        <taxon>Bacillati</taxon>
        <taxon>Bacillota</taxon>
        <taxon>Clostridia</taxon>
        <taxon>Eubacteriales</taxon>
        <taxon>Oscillospiraceae</taxon>
        <taxon>Acetivibrio</taxon>
    </lineage>
</organism>